<comment type="caution">
    <text evidence="3">The sequence shown here is derived from an EMBL/GenBank/DDBJ whole genome shotgun (WGS) entry which is preliminary data.</text>
</comment>
<gene>
    <name evidence="3" type="ORF">CKF54_04030</name>
</gene>
<feature type="signal peptide" evidence="1">
    <location>
        <begin position="1"/>
        <end position="22"/>
    </location>
</feature>
<dbReference type="InterPro" id="IPR048799">
    <property type="entry name" value="P68_RBP_TagC-like_beta-prop"/>
</dbReference>
<dbReference type="Proteomes" id="UP000265691">
    <property type="component" value="Unassembled WGS sequence"/>
</dbReference>
<feature type="domain" description="P68 RBP/TagC-like beta-propeller" evidence="2">
    <location>
        <begin position="126"/>
        <end position="320"/>
    </location>
</feature>
<evidence type="ECO:0000313" key="3">
    <source>
        <dbReference type="EMBL" id="RIY32870.1"/>
    </source>
</evidence>
<dbReference type="RefSeq" id="WP_119525027.1">
    <property type="nucleotide sequence ID" value="NZ_NRHC01000043.1"/>
</dbReference>
<dbReference type="Pfam" id="PF21311">
    <property type="entry name" value="Phage_RBD_prop"/>
    <property type="match status" value="1"/>
</dbReference>
<dbReference type="AlphaFoldDB" id="A0A3A1Y6F2"/>
<organism evidence="3 4">
    <name type="scientific">Psittacicella hinzii</name>
    <dbReference type="NCBI Taxonomy" id="2028575"/>
    <lineage>
        <taxon>Bacteria</taxon>
        <taxon>Pseudomonadati</taxon>
        <taxon>Pseudomonadota</taxon>
        <taxon>Gammaproteobacteria</taxon>
        <taxon>Pasteurellales</taxon>
        <taxon>Psittacicellaceae</taxon>
        <taxon>Psittacicella</taxon>
    </lineage>
</organism>
<feature type="chain" id="PRO_5017293729" description="P68 RBP/TagC-like beta-propeller domain-containing protein" evidence="1">
    <location>
        <begin position="23"/>
        <end position="338"/>
    </location>
</feature>
<evidence type="ECO:0000259" key="2">
    <source>
        <dbReference type="Pfam" id="PF21311"/>
    </source>
</evidence>
<keyword evidence="1" id="KW-0732">Signal</keyword>
<dbReference type="EMBL" id="NRHC01000043">
    <property type="protein sequence ID" value="RIY32870.1"/>
    <property type="molecule type" value="Genomic_DNA"/>
</dbReference>
<dbReference type="OrthoDB" id="6637906at2"/>
<name>A0A3A1Y6F2_9GAMM</name>
<proteinExistence type="predicted"/>
<evidence type="ECO:0000313" key="4">
    <source>
        <dbReference type="Proteomes" id="UP000265691"/>
    </source>
</evidence>
<reference evidence="3 4" key="1">
    <citation type="submission" date="2017-08" db="EMBL/GenBank/DDBJ databases">
        <title>Reclassification of Bisgaard taxon 37 and 44.</title>
        <authorList>
            <person name="Christensen H."/>
        </authorList>
    </citation>
    <scope>NUCLEOTIDE SEQUENCE [LARGE SCALE GENOMIC DNA]</scope>
    <source>
        <strain evidence="3 4">B96_3</strain>
    </source>
</reference>
<keyword evidence="4" id="KW-1185">Reference proteome</keyword>
<protein>
    <recommendedName>
        <fullName evidence="2">P68 RBP/TagC-like beta-propeller domain-containing protein</fullName>
    </recommendedName>
</protein>
<accession>A0A3A1Y6F2</accession>
<sequence length="338" mass="38171">MKKLITLISLLPSLFYGTEVLANNNNPAVETNSQTVTTPLTLMTSQEQTVRQDNWQLNYQLLPEGSYKGNVEQSFVLLPEEKLAFSLRHCGNAYGYCISRYVFKPGYYAINGIDASKGSFIVGHQGLAAQTVDGKIWLWTSAGRHFGSYGRKAIKFDYNDIANAKAYTLFGKEFNSKGSVTPGISADQKYLIARGYKGKRSYIRIWDLAAIKKTDISKSYLKEFLVDEITTDPEYPLQGIASDSKYVYLYLGLSSVEHPLLLLTYTFDGELVGREFITVGRDLAIQYNHYEAEAIQVVDGRLYIQVVTGFTKKRINLIYSRSLEEHYQGLTQRTQSPE</sequence>
<evidence type="ECO:0000256" key="1">
    <source>
        <dbReference type="SAM" id="SignalP"/>
    </source>
</evidence>